<protein>
    <submittedName>
        <fullName evidence="1">Uncharacterized protein</fullName>
    </submittedName>
</protein>
<evidence type="ECO:0000313" key="2">
    <source>
        <dbReference type="Proteomes" id="UP000192932"/>
    </source>
</evidence>
<dbReference type="RefSeq" id="WP_085313419.1">
    <property type="nucleotide sequence ID" value="NZ_CP020745.1"/>
</dbReference>
<dbReference type="EMBL" id="CP020745">
    <property type="protein sequence ID" value="ARJ25693.1"/>
    <property type="molecule type" value="Genomic_DNA"/>
</dbReference>
<organism evidence="1 2">
    <name type="scientific">Bacillus mycoides</name>
    <dbReference type="NCBI Taxonomy" id="1405"/>
    <lineage>
        <taxon>Bacteria</taxon>
        <taxon>Bacillati</taxon>
        <taxon>Bacillota</taxon>
        <taxon>Bacilli</taxon>
        <taxon>Bacillales</taxon>
        <taxon>Bacillaceae</taxon>
        <taxon>Bacillus</taxon>
        <taxon>Bacillus cereus group</taxon>
    </lineage>
</organism>
<geneLocation type="plasmid" evidence="1 2">
    <name>unnamed2</name>
</geneLocation>
<keyword evidence="1" id="KW-0614">Plasmid</keyword>
<evidence type="ECO:0000313" key="1">
    <source>
        <dbReference type="EMBL" id="ARJ25693.1"/>
    </source>
</evidence>
<dbReference type="Proteomes" id="UP000192932">
    <property type="component" value="Plasmid unnamed2"/>
</dbReference>
<name>A0A1W6AIL2_BACMY</name>
<accession>A0A1W6AIL2</accession>
<sequence>MNVNIKFHIAIGIRNIGKSIAKYPAIRLKALTKLYGLDAFGGHIESGLPQLYHQTHLDRKNNGFMFAGGSNDIIHPYTHIPVITLTDSINEQYLNGQEKFDNEENLHFISYELFAESCEPTKGTISVSLKEIQKICGFNNE</sequence>
<proteinExistence type="predicted"/>
<dbReference type="AlphaFoldDB" id="A0A1W6AIL2"/>
<reference evidence="1 2" key="1">
    <citation type="submission" date="2017-04" db="EMBL/GenBank/DDBJ databases">
        <title>The Characteristic of a Fine Plant Growth-Promoting Rhizobacteria Bacillus mycoides Gnyt1 and its Whole Genome Sequencing Analysis.</title>
        <authorList>
            <person name="Li J.H."/>
            <person name="Yao T."/>
        </authorList>
    </citation>
    <scope>NUCLEOTIDE SEQUENCE [LARGE SCALE GENOMIC DNA]</scope>
    <source>
        <strain evidence="1 2">Gnyt1</strain>
        <plasmid evidence="2">Plasmid unnamed2</plasmid>
    </source>
</reference>
<gene>
    <name evidence="1" type="ORF">B7492_32175</name>
</gene>